<dbReference type="OMA" id="WAEFEGT"/>
<keyword evidence="3" id="KW-1133">Transmembrane helix</keyword>
<reference evidence="4 5" key="1">
    <citation type="submission" date="2014-05" db="EMBL/GenBank/DDBJ databases">
        <title>Draft genome sequence of a rare smut relative, Tilletiaria anomala UBC 951.</title>
        <authorList>
            <consortium name="DOE Joint Genome Institute"/>
            <person name="Toome M."/>
            <person name="Kuo A."/>
            <person name="Henrissat B."/>
            <person name="Lipzen A."/>
            <person name="Tritt A."/>
            <person name="Yoshinaga Y."/>
            <person name="Zane M."/>
            <person name="Barry K."/>
            <person name="Grigoriev I.V."/>
            <person name="Spatafora J.W."/>
            <person name="Aimea M.C."/>
        </authorList>
    </citation>
    <scope>NUCLEOTIDE SEQUENCE [LARGE SCALE GENOMIC DNA]</scope>
    <source>
        <strain evidence="4 5">UBC 951</strain>
    </source>
</reference>
<feature type="transmembrane region" description="Helical" evidence="3">
    <location>
        <begin position="87"/>
        <end position="106"/>
    </location>
</feature>
<evidence type="ECO:0000313" key="4">
    <source>
        <dbReference type="EMBL" id="KDN47957.1"/>
    </source>
</evidence>
<keyword evidence="3" id="KW-0812">Transmembrane</keyword>
<dbReference type="OrthoDB" id="2129069at2759"/>
<comment type="similarity">
    <text evidence="1">Belongs to the OPA3 family.</text>
</comment>
<dbReference type="GeneID" id="25262184"/>
<sequence length="139" mass="15889">MAATKIASLVIKTLSKPIAASIKQQAHQHERFRQVCIALAQYIHRTEMTMRLNFAPRWRIFSSSAFAPSRAIRPLNDAKALEKGAQAFSEFFLFAVAALLIIAENYRGSRKRRKQRDETEEKVDVLAECVKVLVERLEE</sequence>
<dbReference type="Pfam" id="PF07047">
    <property type="entry name" value="OPA3"/>
    <property type="match status" value="1"/>
</dbReference>
<keyword evidence="3" id="KW-0472">Membrane</keyword>
<dbReference type="Proteomes" id="UP000027361">
    <property type="component" value="Unassembled WGS sequence"/>
</dbReference>
<evidence type="ECO:0000256" key="1">
    <source>
        <dbReference type="ARBA" id="ARBA00007584"/>
    </source>
</evidence>
<organism evidence="4 5">
    <name type="scientific">Tilletiaria anomala (strain ATCC 24038 / CBS 436.72 / UBC 951)</name>
    <dbReference type="NCBI Taxonomy" id="1037660"/>
    <lineage>
        <taxon>Eukaryota</taxon>
        <taxon>Fungi</taxon>
        <taxon>Dikarya</taxon>
        <taxon>Basidiomycota</taxon>
        <taxon>Ustilaginomycotina</taxon>
        <taxon>Exobasidiomycetes</taxon>
        <taxon>Georgefischeriales</taxon>
        <taxon>Tilletiariaceae</taxon>
        <taxon>Tilletiaria</taxon>
    </lineage>
</organism>
<dbReference type="HOGENOM" id="CLU_074707_3_2_1"/>
<dbReference type="InParanoid" id="A0A066W1X9"/>
<dbReference type="AlphaFoldDB" id="A0A066W1X9"/>
<comment type="caution">
    <text evidence="4">The sequence shown here is derived from an EMBL/GenBank/DDBJ whole genome shotgun (WGS) entry which is preliminary data.</text>
</comment>
<proteinExistence type="inferred from homology"/>
<dbReference type="PANTHER" id="PTHR12499:SF0">
    <property type="entry name" value="OPTIC ATROPHY 3 PROTEIN"/>
    <property type="match status" value="1"/>
</dbReference>
<dbReference type="PANTHER" id="PTHR12499">
    <property type="entry name" value="OPTIC ATROPHY 3 PROTEIN OPA3"/>
    <property type="match status" value="1"/>
</dbReference>
<dbReference type="GO" id="GO:0005739">
    <property type="term" value="C:mitochondrion"/>
    <property type="evidence" value="ECO:0007669"/>
    <property type="project" value="TreeGrafter"/>
</dbReference>
<gene>
    <name evidence="4" type="ORF">K437DRAFT_218406</name>
</gene>
<dbReference type="InterPro" id="IPR010754">
    <property type="entry name" value="OPA3-like"/>
</dbReference>
<keyword evidence="2" id="KW-0175">Coiled coil</keyword>
<dbReference type="EMBL" id="JMSN01000027">
    <property type="protein sequence ID" value="KDN47957.1"/>
    <property type="molecule type" value="Genomic_DNA"/>
</dbReference>
<dbReference type="RefSeq" id="XP_013243976.1">
    <property type="nucleotide sequence ID" value="XM_013388522.1"/>
</dbReference>
<feature type="non-terminal residue" evidence="4">
    <location>
        <position position="139"/>
    </location>
</feature>
<keyword evidence="5" id="KW-1185">Reference proteome</keyword>
<accession>A0A066W1X9</accession>
<dbReference type="FunCoup" id="A0A066W1X9">
    <property type="interactions" value="222"/>
</dbReference>
<dbReference type="GO" id="GO:0019216">
    <property type="term" value="P:regulation of lipid metabolic process"/>
    <property type="evidence" value="ECO:0007669"/>
    <property type="project" value="TreeGrafter"/>
</dbReference>
<evidence type="ECO:0000256" key="2">
    <source>
        <dbReference type="ARBA" id="ARBA00023054"/>
    </source>
</evidence>
<evidence type="ECO:0000313" key="5">
    <source>
        <dbReference type="Proteomes" id="UP000027361"/>
    </source>
</evidence>
<name>A0A066W1X9_TILAU</name>
<protein>
    <submittedName>
        <fullName evidence="4">Optic atrophy 3-like protein</fullName>
    </submittedName>
</protein>
<evidence type="ECO:0000256" key="3">
    <source>
        <dbReference type="SAM" id="Phobius"/>
    </source>
</evidence>